<sequence length="131" mass="14911">MAKTEIFYATGRRKTSVARVYMTKGKGVFTVNKRPMGEYFGRETSSMIINQPLDTVEMRDKFDFNIIVKGGGDTGQAGAIRLGVTRALMEYDNNLRPDLRKAGFVTRDARIVERKKVGHKKARKSEQYSKR</sequence>
<gene>
    <name evidence="5 7" type="primary">rpsI</name>
    <name evidence="7" type="ORF">BSEPE_0205</name>
</gene>
<evidence type="ECO:0000256" key="3">
    <source>
        <dbReference type="ARBA" id="ARBA00023274"/>
    </source>
</evidence>
<protein>
    <recommendedName>
        <fullName evidence="4 5">Small ribosomal subunit protein uS9</fullName>
    </recommendedName>
</protein>
<dbReference type="AlphaFoldDB" id="A0A0P0UQV5"/>
<dbReference type="GO" id="GO:0022627">
    <property type="term" value="C:cytosolic small ribosomal subunit"/>
    <property type="evidence" value="ECO:0007669"/>
    <property type="project" value="TreeGrafter"/>
</dbReference>
<keyword evidence="3 5" id="KW-0687">Ribonucleoprotein</keyword>
<dbReference type="Pfam" id="PF00380">
    <property type="entry name" value="Ribosomal_S9"/>
    <property type="match status" value="1"/>
</dbReference>
<dbReference type="SUPFAM" id="SSF54211">
    <property type="entry name" value="Ribosomal protein S5 domain 2-like"/>
    <property type="match status" value="1"/>
</dbReference>
<evidence type="ECO:0000256" key="1">
    <source>
        <dbReference type="ARBA" id="ARBA00005251"/>
    </source>
</evidence>
<keyword evidence="2 5" id="KW-0689">Ribosomal protein</keyword>
<dbReference type="NCBIfam" id="NF001099">
    <property type="entry name" value="PRK00132.1"/>
    <property type="match status" value="1"/>
</dbReference>
<dbReference type="KEGG" id="ebh:BSEPE_0205"/>
<evidence type="ECO:0000256" key="2">
    <source>
        <dbReference type="ARBA" id="ARBA00022980"/>
    </source>
</evidence>
<dbReference type="HAMAP" id="MF_00532_B">
    <property type="entry name" value="Ribosomal_uS9_B"/>
    <property type="match status" value="1"/>
</dbReference>
<dbReference type="STRING" id="1303921.BSEPE_0205"/>
<dbReference type="InterPro" id="IPR014721">
    <property type="entry name" value="Ribsml_uS5_D2-typ_fold_subgr"/>
</dbReference>
<evidence type="ECO:0000256" key="4">
    <source>
        <dbReference type="ARBA" id="ARBA00035259"/>
    </source>
</evidence>
<keyword evidence="8" id="KW-1185">Reference proteome</keyword>
<dbReference type="OrthoDB" id="9803965at2"/>
<dbReference type="Proteomes" id="UP000067399">
    <property type="component" value="Chromosome"/>
</dbReference>
<dbReference type="PANTHER" id="PTHR21569">
    <property type="entry name" value="RIBOSOMAL PROTEIN S9"/>
    <property type="match status" value="1"/>
</dbReference>
<dbReference type="InterPro" id="IPR020568">
    <property type="entry name" value="Ribosomal_Su5_D2-typ_SF"/>
</dbReference>
<dbReference type="PROSITE" id="PS00360">
    <property type="entry name" value="RIBOSOMAL_S9"/>
    <property type="match status" value="1"/>
</dbReference>
<dbReference type="InterPro" id="IPR000754">
    <property type="entry name" value="Ribosomal_uS9"/>
</dbReference>
<proteinExistence type="inferred from homology"/>
<dbReference type="PANTHER" id="PTHR21569:SF1">
    <property type="entry name" value="SMALL RIBOSOMAL SUBUNIT PROTEIN US9M"/>
    <property type="match status" value="1"/>
</dbReference>
<evidence type="ECO:0000313" key="7">
    <source>
        <dbReference type="EMBL" id="BAS67226.1"/>
    </source>
</evidence>
<evidence type="ECO:0000256" key="5">
    <source>
        <dbReference type="HAMAP-Rule" id="MF_00532"/>
    </source>
</evidence>
<dbReference type="RefSeq" id="WP_066042799.1">
    <property type="nucleotide sequence ID" value="NZ_AP013042.1"/>
</dbReference>
<comment type="similarity">
    <text evidence="1 5 6">Belongs to the universal ribosomal protein uS9 family.</text>
</comment>
<name>A0A0P0UQV5_9GAMM</name>
<accession>A0A0P0UQV5</accession>
<evidence type="ECO:0000256" key="6">
    <source>
        <dbReference type="RuleBase" id="RU003815"/>
    </source>
</evidence>
<dbReference type="FunFam" id="3.30.230.10:FF:000001">
    <property type="entry name" value="30S ribosomal protein S9"/>
    <property type="match status" value="1"/>
</dbReference>
<dbReference type="GO" id="GO:0003723">
    <property type="term" value="F:RNA binding"/>
    <property type="evidence" value="ECO:0007669"/>
    <property type="project" value="TreeGrafter"/>
</dbReference>
<organism evidence="7 8">
    <name type="scientific">endosymbiont of Bathymodiolus septemdierum str. Myojin knoll</name>
    <dbReference type="NCBI Taxonomy" id="1303921"/>
    <lineage>
        <taxon>Bacteria</taxon>
        <taxon>Pseudomonadati</taxon>
        <taxon>Pseudomonadota</taxon>
        <taxon>Gammaproteobacteria</taxon>
        <taxon>sulfur-oxidizing symbionts</taxon>
    </lineage>
</organism>
<dbReference type="Gene3D" id="3.30.230.10">
    <property type="match status" value="1"/>
</dbReference>
<evidence type="ECO:0000313" key="8">
    <source>
        <dbReference type="Proteomes" id="UP000067399"/>
    </source>
</evidence>
<reference evidence="7 8" key="2">
    <citation type="journal article" date="2016" name="ISME J.">
        <title>Heterogeneous composition of key metabolic gene clusters in a vent mussel symbiont population.</title>
        <authorList>
            <person name="Ikuta T."/>
            <person name="Takaki Y."/>
            <person name="Nagai Y."/>
            <person name="Shimamura S."/>
            <person name="Tsuda M."/>
            <person name="Kawagucci S."/>
            <person name="Aoki Y."/>
            <person name="Inoue K."/>
            <person name="Teruya M."/>
            <person name="Satou K."/>
            <person name="Teruya K."/>
            <person name="Shimoji M."/>
            <person name="Tamotsu H."/>
            <person name="Hirano T."/>
            <person name="Maruyama T."/>
            <person name="Yoshida T."/>
        </authorList>
    </citation>
    <scope>NUCLEOTIDE SEQUENCE [LARGE SCALE GENOMIC DNA]</scope>
    <source>
        <strain evidence="7 8">Myojin Knoll</strain>
    </source>
</reference>
<dbReference type="InterPro" id="IPR023035">
    <property type="entry name" value="Ribosomal_uS9_bac/plastid"/>
</dbReference>
<dbReference type="GO" id="GO:0006412">
    <property type="term" value="P:translation"/>
    <property type="evidence" value="ECO:0007669"/>
    <property type="project" value="UniProtKB-UniRule"/>
</dbReference>
<reference evidence="7 8" key="1">
    <citation type="journal article" date="2000" name="Mar. Ecol. Prog. Ser.">
        <title>Phylogenetic characterization of endosymbionts in three hydrothermal vent mussels: influence on host distributions.</title>
        <authorList>
            <person name="Fujiwara Y."/>
            <person name="Takai K."/>
            <person name="Uematsu K."/>
            <person name="Tsuchida S."/>
            <person name="Hunt J.C."/>
            <person name="Hashimoto J."/>
        </authorList>
    </citation>
    <scope>NUCLEOTIDE SEQUENCE [LARGE SCALE GENOMIC DNA]</scope>
    <source>
        <strain evidence="7 8">Myojin Knoll</strain>
    </source>
</reference>
<dbReference type="EMBL" id="AP013042">
    <property type="protein sequence ID" value="BAS67226.1"/>
    <property type="molecule type" value="Genomic_DNA"/>
</dbReference>
<dbReference type="InterPro" id="IPR020574">
    <property type="entry name" value="Ribosomal_uS9_CS"/>
</dbReference>
<dbReference type="GO" id="GO:0003735">
    <property type="term" value="F:structural constituent of ribosome"/>
    <property type="evidence" value="ECO:0007669"/>
    <property type="project" value="InterPro"/>
</dbReference>